<dbReference type="Gene3D" id="1.10.260.40">
    <property type="entry name" value="lambda repressor-like DNA-binding domains"/>
    <property type="match status" value="1"/>
</dbReference>
<dbReference type="InterPro" id="IPR000843">
    <property type="entry name" value="HTH_LacI"/>
</dbReference>
<gene>
    <name evidence="5" type="ORF">WMO64_10520</name>
</gene>
<dbReference type="SMART" id="SM00354">
    <property type="entry name" value="HTH_LACI"/>
    <property type="match status" value="1"/>
</dbReference>
<protein>
    <submittedName>
        <fullName evidence="5">LacI family DNA-binding transcriptional regulator</fullName>
    </submittedName>
</protein>
<organism evidence="5 6">
    <name type="scientific">Pseudoflavonifractor intestinihominis</name>
    <dbReference type="NCBI Taxonomy" id="3133171"/>
    <lineage>
        <taxon>Bacteria</taxon>
        <taxon>Bacillati</taxon>
        <taxon>Bacillota</taxon>
        <taxon>Clostridia</taxon>
        <taxon>Eubacteriales</taxon>
        <taxon>Oscillospiraceae</taxon>
        <taxon>Pseudoflavonifractor</taxon>
    </lineage>
</organism>
<dbReference type="RefSeq" id="WP_349231945.1">
    <property type="nucleotide sequence ID" value="NZ_JBBMFK010000016.1"/>
</dbReference>
<dbReference type="Gene3D" id="3.40.50.2300">
    <property type="match status" value="2"/>
</dbReference>
<keyword evidence="6" id="KW-1185">Reference proteome</keyword>
<dbReference type="EMBL" id="JBBMFK010000016">
    <property type="protein sequence ID" value="MEQ2443895.1"/>
    <property type="molecule type" value="Genomic_DNA"/>
</dbReference>
<dbReference type="PANTHER" id="PTHR30146:SF109">
    <property type="entry name" value="HTH-TYPE TRANSCRIPTIONAL REGULATOR GALS"/>
    <property type="match status" value="1"/>
</dbReference>
<dbReference type="InterPro" id="IPR010982">
    <property type="entry name" value="Lambda_DNA-bd_dom_sf"/>
</dbReference>
<dbReference type="PROSITE" id="PS50932">
    <property type="entry name" value="HTH_LACI_2"/>
    <property type="match status" value="1"/>
</dbReference>
<reference evidence="5 6" key="1">
    <citation type="submission" date="2024-03" db="EMBL/GenBank/DDBJ databases">
        <title>Human intestinal bacterial collection.</title>
        <authorList>
            <person name="Pauvert C."/>
            <person name="Hitch T.C.A."/>
            <person name="Clavel T."/>
        </authorList>
    </citation>
    <scope>NUCLEOTIDE SEQUENCE [LARGE SCALE GENOMIC DNA]</scope>
    <source>
        <strain evidence="5 6">CLA-AP-H29</strain>
    </source>
</reference>
<dbReference type="Proteomes" id="UP001464378">
    <property type="component" value="Unassembled WGS sequence"/>
</dbReference>
<dbReference type="InterPro" id="IPR028082">
    <property type="entry name" value="Peripla_BP_I"/>
</dbReference>
<dbReference type="PANTHER" id="PTHR30146">
    <property type="entry name" value="LACI-RELATED TRANSCRIPTIONAL REPRESSOR"/>
    <property type="match status" value="1"/>
</dbReference>
<name>A0ABV1EB15_9FIRM</name>
<keyword evidence="1" id="KW-0805">Transcription regulation</keyword>
<sequence length="347" mass="38079">MGVTIKDIARKLGVSTTTVSLVLNNKPSRISPETRQAVLRAAAELNYHPNQIAVSMVTRRTGTIGLLLPDISNLYFSSLAKVIESECSALGYNVLYGNTNDSVENDFKYLELFLLGRAVDAVILTPSYQLGEEERVRFRSLVESSGIPVVTVDRRMQQMEVPCVCVDQELGGYLATKHLLSLGHRRIGCITAQPNVSGSAERLRGYRRALEEAGVSFDQALVVAGNYHVESGIQALPILLGQGVTAIFAANDMMAIGVLRECRRFHLRVPEDLSVVGFDDIFLAEFLEPPLTTVYQPLDDIGREAVRQVAEMLHGETGGERIISFKPSLRIRGSTMRWAGAQETAGK</sequence>
<dbReference type="PRINTS" id="PR00036">
    <property type="entry name" value="HTHLACI"/>
</dbReference>
<dbReference type="CDD" id="cd06267">
    <property type="entry name" value="PBP1_LacI_sugar_binding-like"/>
    <property type="match status" value="1"/>
</dbReference>
<dbReference type="GO" id="GO:0003677">
    <property type="term" value="F:DNA binding"/>
    <property type="evidence" value="ECO:0007669"/>
    <property type="project" value="UniProtKB-KW"/>
</dbReference>
<evidence type="ECO:0000256" key="3">
    <source>
        <dbReference type="ARBA" id="ARBA00023163"/>
    </source>
</evidence>
<proteinExistence type="predicted"/>
<dbReference type="InterPro" id="IPR046335">
    <property type="entry name" value="LacI/GalR-like_sensor"/>
</dbReference>
<dbReference type="SUPFAM" id="SSF53822">
    <property type="entry name" value="Periplasmic binding protein-like I"/>
    <property type="match status" value="1"/>
</dbReference>
<keyword evidence="3" id="KW-0804">Transcription</keyword>
<evidence type="ECO:0000313" key="5">
    <source>
        <dbReference type="EMBL" id="MEQ2443895.1"/>
    </source>
</evidence>
<dbReference type="Pfam" id="PF13377">
    <property type="entry name" value="Peripla_BP_3"/>
    <property type="match status" value="1"/>
</dbReference>
<evidence type="ECO:0000313" key="6">
    <source>
        <dbReference type="Proteomes" id="UP001464378"/>
    </source>
</evidence>
<evidence type="ECO:0000259" key="4">
    <source>
        <dbReference type="PROSITE" id="PS50932"/>
    </source>
</evidence>
<keyword evidence="2 5" id="KW-0238">DNA-binding</keyword>
<dbReference type="Pfam" id="PF00356">
    <property type="entry name" value="LacI"/>
    <property type="match status" value="1"/>
</dbReference>
<dbReference type="SUPFAM" id="SSF47413">
    <property type="entry name" value="lambda repressor-like DNA-binding domains"/>
    <property type="match status" value="1"/>
</dbReference>
<evidence type="ECO:0000256" key="1">
    <source>
        <dbReference type="ARBA" id="ARBA00023015"/>
    </source>
</evidence>
<feature type="domain" description="HTH lacI-type" evidence="4">
    <location>
        <begin position="3"/>
        <end position="58"/>
    </location>
</feature>
<dbReference type="CDD" id="cd01392">
    <property type="entry name" value="HTH_LacI"/>
    <property type="match status" value="1"/>
</dbReference>
<comment type="caution">
    <text evidence="5">The sequence shown here is derived from an EMBL/GenBank/DDBJ whole genome shotgun (WGS) entry which is preliminary data.</text>
</comment>
<accession>A0ABV1EB15</accession>
<evidence type="ECO:0000256" key="2">
    <source>
        <dbReference type="ARBA" id="ARBA00023125"/>
    </source>
</evidence>